<keyword evidence="10" id="KW-0449">Lipoprotein</keyword>
<keyword evidence="4" id="KW-0325">Glycoprotein</keyword>
<dbReference type="GO" id="GO:0042277">
    <property type="term" value="F:peptide binding"/>
    <property type="evidence" value="ECO:0007669"/>
    <property type="project" value="TreeGrafter"/>
</dbReference>
<sequence>MNLNLKSWIFIITIAALTGESLANHFRLPSHVVPVHYNIKLYLSLEKYDSNMTWPSYTKQEYGSFLLYGESNITIRISNLTQNIKLHASNLAINPADITLTDLVRDRLYTVEKFTHNSGTDFLDLRFFDILLSGPYILNIKFHGRITDNNAKSFVSSYINREENLIKIYTQFYLTYHLRYNQNQSYILLYYARLLIAPHIQEVGDQRLFPCFGEPHLKATFNISIKHHHKFTAISNMPIQESYMDDDCSMWTHFQTTPPMSTYQVSVILTNFSHIQINKNICLYAKHSSLQSLKYAEQLIKNITLHLESEFNKTKIPKMDHIVIPNLPDNGMSKWGLVFHREADLIWDDKLDPIMRKIEIARSVAYKTAYQWLGNFFNNSQMMNLFIVQSQYDSLHLDSHFDMNPPQINNLSQIDLIFSFPRYIKEIVVLRMLQNTVTDEMFRRGVRTWLHKYKYRSLTFNEFWSIQEEIASHSYEYYISYDSLNWIIYEHYPVISLTQEEPDIDIVQLSQYFNASQHSYGKWWIPISLVTKFSLKEPKNVWITPEKPSLSVTHTAEDDWIMVDIGQAGYYRVKYDMKNLRKISLYLNEEYKSISVINRAKIIDDAFHFLLTRQINATEFWALVKYLTQETDYVAWHPMLKMFEYISSVLPLSKGEIYFIHIKQSYILLYYARLLIAPHIQEVGDQRLFPCFGEPHLKATFNISIKHHHKFTAISNMPIQESYMDDDCSMWTHFQTTPPMSTYQVSVILTNFSHIQINKNICLYAKHSSLQSLKYAEQLIKNITLHLESEFNKTKIPKMDHIVIPNLPDNGMSKWGLVFHREADLIWDDKLDPIMRKIEIARSVAYKTAYQWLGNFFNNSQMMNLFIVQSQYDSLHLDSHFDMNPPQINNLSQIDLIFSFPRYIKEIVVLRMLQNTVTDEMFRRGVRTWLHKYKYRSLTFNEFWSIQEEIASHSYEYYISYDSLNWIIYEHYPVISLTQEEPDIDIVQLSQYFNASQHSYGKWWIPISLVTKFSLKEPKNVWITPEKPSLSVTHTAEDDWIMVDIGQAGYYRVKYDMKNLRKISLYLNEEYKSISVINRAKIIDDAFHFLLTRQINATEFWALVKYLTQETDYVAWHPMLKMFEYISSVLPLSKGEIYFIHIKETMGEILTKPLKILGFEERLLENDFTKCLRQEIVKWACTVELTECQMNNFKLEQLLKEPALFKILPEWKHFIYCEGLKLIPRSDMGNNEFKEYNSRCLKDAMLQKFENFWPKSSKLRREISTTAALINIINNIYSTAMLNKVNYSLKKEKLIDLGPIASKVYSKIETRMSEIDRHIGHLDMLYYTFESKEPGGKRSSNEDLLTDTCANYFVMSNVPVVSEQSLHARQKPTVPKIIDVKDGAGDSATAGSSCEDNTCDNDFTTLTSSRSNNEDLLTDTCAVMSNVSIVSEESLHAHQKPAVPKIIDVKDGAGDSATASSSCEDDTCDSDFTTLTLSRDLTLRKVSNEVQQSCVSSLQNLPTELPSSTSPRNYKDLKEKCPRFSLAAYGDGEKSEFDGVSGDVSGLEFEEAHLRKDQKTPRSKFPFWIPKKQSRRIQ</sequence>
<dbReference type="EMBL" id="QBLH01000808">
    <property type="protein sequence ID" value="TGZ54234.1"/>
    <property type="molecule type" value="Genomic_DNA"/>
</dbReference>
<dbReference type="CDD" id="cd09601">
    <property type="entry name" value="M1_APN-Q_like"/>
    <property type="match status" value="1"/>
</dbReference>
<dbReference type="SUPFAM" id="SSF63737">
    <property type="entry name" value="Leukotriene A4 hydrolase N-terminal domain"/>
    <property type="match status" value="2"/>
</dbReference>
<feature type="domain" description="ERAP1-like C-terminal" evidence="15">
    <location>
        <begin position="1040"/>
        <end position="1221"/>
    </location>
</feature>
<dbReference type="GO" id="GO:0005886">
    <property type="term" value="C:plasma membrane"/>
    <property type="evidence" value="ECO:0007669"/>
    <property type="project" value="UniProtKB-SubCell"/>
</dbReference>
<evidence type="ECO:0000259" key="14">
    <source>
        <dbReference type="Pfam" id="PF01433"/>
    </source>
</evidence>
<feature type="domain" description="Aminopeptidase N-like N-terminal" evidence="16">
    <location>
        <begin position="674"/>
        <end position="743"/>
    </location>
</feature>
<feature type="domain" description="Aminopeptidase N-like N-terminal" evidence="16">
    <location>
        <begin position="33"/>
        <end position="172"/>
    </location>
</feature>
<dbReference type="GO" id="GO:0008270">
    <property type="term" value="F:zinc ion binding"/>
    <property type="evidence" value="ECO:0007669"/>
    <property type="project" value="InterPro"/>
</dbReference>
<name>A0A4V6RGN1_9HYME</name>
<evidence type="ECO:0000256" key="12">
    <source>
        <dbReference type="SAM" id="MobiDB-lite"/>
    </source>
</evidence>
<keyword evidence="7" id="KW-0378">Hydrolase</keyword>
<dbReference type="Pfam" id="PF01433">
    <property type="entry name" value="Peptidase_M1"/>
    <property type="match status" value="2"/>
</dbReference>
<dbReference type="InterPro" id="IPR050344">
    <property type="entry name" value="Peptidase_M1_aminopeptidases"/>
</dbReference>
<dbReference type="PRINTS" id="PR00756">
    <property type="entry name" value="ALADIPTASE"/>
</dbReference>
<feature type="site" description="Transition state stabilizer" evidence="11">
    <location>
        <position position="423"/>
    </location>
</feature>
<comment type="cofactor">
    <cofactor evidence="1">
        <name>Zn(2+)</name>
        <dbReference type="ChEBI" id="CHEBI:29105"/>
    </cofactor>
</comment>
<dbReference type="GO" id="GO:0005615">
    <property type="term" value="C:extracellular space"/>
    <property type="evidence" value="ECO:0007669"/>
    <property type="project" value="TreeGrafter"/>
</dbReference>
<accession>A0A4V6RGN1</accession>
<dbReference type="GO" id="GO:0005737">
    <property type="term" value="C:cytoplasm"/>
    <property type="evidence" value="ECO:0007669"/>
    <property type="project" value="TreeGrafter"/>
</dbReference>
<reference evidence="17 18" key="1">
    <citation type="journal article" date="2019" name="Philos. Trans. R. Soc. Lond., B, Biol. Sci.">
        <title>Ant behaviour and brain gene expression of defending hosts depend on the ecological success of the intruding social parasite.</title>
        <authorList>
            <person name="Kaur R."/>
            <person name="Stoldt M."/>
            <person name="Jongepier E."/>
            <person name="Feldmeyer B."/>
            <person name="Menzel F."/>
            <person name="Bornberg-Bauer E."/>
            <person name="Foitzik S."/>
        </authorList>
    </citation>
    <scope>NUCLEOTIDE SEQUENCE [LARGE SCALE GENOMIC DNA]</scope>
    <source>
        <tissue evidence="17">Whole body</tissue>
    </source>
</reference>
<comment type="subcellular location">
    <subcellularLocation>
        <location evidence="2">Cell membrane</location>
        <topology evidence="2">Lipid-anchor</topology>
        <topology evidence="2">GPI-anchor</topology>
    </subcellularLocation>
</comment>
<keyword evidence="8" id="KW-0862">Zinc</keyword>
<evidence type="ECO:0000256" key="8">
    <source>
        <dbReference type="ARBA" id="ARBA00022833"/>
    </source>
</evidence>
<comment type="caution">
    <text evidence="17">The sequence shown here is derived from an EMBL/GenBank/DDBJ whole genome shotgun (WGS) entry which is preliminary data.</text>
</comment>
<dbReference type="STRING" id="300112.A0A4V6RGN1"/>
<proteinExistence type="inferred from homology"/>
<dbReference type="PANTHER" id="PTHR11533">
    <property type="entry name" value="PROTEASE M1 ZINC METALLOPROTEASE"/>
    <property type="match status" value="1"/>
</dbReference>
<evidence type="ECO:0000256" key="6">
    <source>
        <dbReference type="ARBA" id="ARBA00022723"/>
    </source>
</evidence>
<feature type="region of interest" description="Disordered" evidence="12">
    <location>
        <begin position="1553"/>
        <end position="1578"/>
    </location>
</feature>
<dbReference type="Gene3D" id="2.60.40.1730">
    <property type="entry name" value="tricorn interacting facor f3 domain"/>
    <property type="match status" value="2"/>
</dbReference>
<dbReference type="Proteomes" id="UP000310200">
    <property type="component" value="Unassembled WGS sequence"/>
</dbReference>
<dbReference type="Gene3D" id="1.10.390.10">
    <property type="entry name" value="Neutral Protease Domain 2"/>
    <property type="match status" value="4"/>
</dbReference>
<dbReference type="Pfam" id="PF11838">
    <property type="entry name" value="ERAP1_C"/>
    <property type="match status" value="2"/>
</dbReference>
<evidence type="ECO:0000259" key="15">
    <source>
        <dbReference type="Pfam" id="PF11838"/>
    </source>
</evidence>
<feature type="domain" description="ERAP1-like C-terminal" evidence="15">
    <location>
        <begin position="560"/>
        <end position="650"/>
    </location>
</feature>
<dbReference type="Gene3D" id="2.60.40.1910">
    <property type="match status" value="2"/>
</dbReference>
<evidence type="ECO:0000256" key="9">
    <source>
        <dbReference type="ARBA" id="ARBA00023049"/>
    </source>
</evidence>
<evidence type="ECO:0000256" key="7">
    <source>
        <dbReference type="ARBA" id="ARBA00022801"/>
    </source>
</evidence>
<feature type="domain" description="Peptidase M1 membrane alanine aminopeptidase" evidence="14">
    <location>
        <begin position="860"/>
        <end position="949"/>
    </location>
</feature>
<evidence type="ECO:0000313" key="18">
    <source>
        <dbReference type="Proteomes" id="UP000310200"/>
    </source>
</evidence>
<evidence type="ECO:0000256" key="2">
    <source>
        <dbReference type="ARBA" id="ARBA00004609"/>
    </source>
</evidence>
<dbReference type="PANTHER" id="PTHR11533:SF294">
    <property type="entry name" value="THYROTROPIN-RELEASING HORMONE-DEGRADING ECTOENZYME"/>
    <property type="match status" value="1"/>
</dbReference>
<evidence type="ECO:0000256" key="5">
    <source>
        <dbReference type="ARBA" id="ARBA00022670"/>
    </source>
</evidence>
<keyword evidence="9" id="KW-0482">Metalloprotease</keyword>
<evidence type="ECO:0000256" key="1">
    <source>
        <dbReference type="ARBA" id="ARBA00001947"/>
    </source>
</evidence>
<evidence type="ECO:0000256" key="4">
    <source>
        <dbReference type="ARBA" id="ARBA00022622"/>
    </source>
</evidence>
<dbReference type="GO" id="GO:0043171">
    <property type="term" value="P:peptide catabolic process"/>
    <property type="evidence" value="ECO:0007669"/>
    <property type="project" value="TreeGrafter"/>
</dbReference>
<evidence type="ECO:0000256" key="13">
    <source>
        <dbReference type="SAM" id="SignalP"/>
    </source>
</evidence>
<keyword evidence="5" id="KW-0645">Protease</keyword>
<feature type="domain" description="Peptidase M1 membrane alanine aminopeptidase" evidence="14">
    <location>
        <begin position="380"/>
        <end position="469"/>
    </location>
</feature>
<evidence type="ECO:0000313" key="17">
    <source>
        <dbReference type="EMBL" id="TGZ54234.1"/>
    </source>
</evidence>
<dbReference type="InterPro" id="IPR027268">
    <property type="entry name" value="Peptidase_M4/M1_CTD_sf"/>
</dbReference>
<dbReference type="InterPro" id="IPR042097">
    <property type="entry name" value="Aminopeptidase_N-like_N_sf"/>
</dbReference>
<dbReference type="Gene3D" id="1.25.50.20">
    <property type="match status" value="1"/>
</dbReference>
<evidence type="ECO:0000256" key="10">
    <source>
        <dbReference type="ARBA" id="ARBA00023288"/>
    </source>
</evidence>
<dbReference type="InterPro" id="IPR045357">
    <property type="entry name" value="Aminopeptidase_N-like_N"/>
</dbReference>
<protein>
    <recommendedName>
        <fullName evidence="19">Aminopeptidase N</fullName>
    </recommendedName>
</protein>
<feature type="signal peptide" evidence="13">
    <location>
        <begin position="1"/>
        <end position="23"/>
    </location>
</feature>
<keyword evidence="13" id="KW-0732">Signal</keyword>
<dbReference type="InterPro" id="IPR034016">
    <property type="entry name" value="M1_APN-typ"/>
</dbReference>
<feature type="chain" id="PRO_5020648529" description="Aminopeptidase N" evidence="13">
    <location>
        <begin position="24"/>
        <end position="1578"/>
    </location>
</feature>
<gene>
    <name evidence="17" type="ORF">DBV15_02456</name>
</gene>
<evidence type="ECO:0000256" key="11">
    <source>
        <dbReference type="PIRSR" id="PIRSR634016-4"/>
    </source>
</evidence>
<evidence type="ECO:0008006" key="19">
    <source>
        <dbReference type="Google" id="ProtNLM"/>
    </source>
</evidence>
<dbReference type="GO" id="GO:0098552">
    <property type="term" value="C:side of membrane"/>
    <property type="evidence" value="ECO:0007669"/>
    <property type="project" value="UniProtKB-KW"/>
</dbReference>
<dbReference type="GO" id="GO:0006508">
    <property type="term" value="P:proteolysis"/>
    <property type="evidence" value="ECO:0007669"/>
    <property type="project" value="UniProtKB-KW"/>
</dbReference>
<evidence type="ECO:0000256" key="3">
    <source>
        <dbReference type="ARBA" id="ARBA00010136"/>
    </source>
</evidence>
<keyword evidence="4" id="KW-0472">Membrane</keyword>
<dbReference type="GO" id="GO:0070006">
    <property type="term" value="F:metalloaminopeptidase activity"/>
    <property type="evidence" value="ECO:0007669"/>
    <property type="project" value="TreeGrafter"/>
</dbReference>
<feature type="domain" description="Aminopeptidase N-like N-terminal" evidence="16">
    <location>
        <begin position="195"/>
        <end position="263"/>
    </location>
</feature>
<dbReference type="InterPro" id="IPR024571">
    <property type="entry name" value="ERAP1-like_C_dom"/>
</dbReference>
<keyword evidence="18" id="KW-1185">Reference proteome</keyword>
<keyword evidence="4" id="KW-0336">GPI-anchor</keyword>
<comment type="similarity">
    <text evidence="3">Belongs to the peptidase M1 family.</text>
</comment>
<keyword evidence="6" id="KW-0479">Metal-binding</keyword>
<dbReference type="Pfam" id="PF17900">
    <property type="entry name" value="Peptidase_M1_N"/>
    <property type="match status" value="3"/>
</dbReference>
<evidence type="ECO:0000259" key="16">
    <source>
        <dbReference type="Pfam" id="PF17900"/>
    </source>
</evidence>
<dbReference type="InterPro" id="IPR001930">
    <property type="entry name" value="Peptidase_M1"/>
</dbReference>
<organism evidence="17 18">
    <name type="scientific">Temnothorax longispinosus</name>
    <dbReference type="NCBI Taxonomy" id="300112"/>
    <lineage>
        <taxon>Eukaryota</taxon>
        <taxon>Metazoa</taxon>
        <taxon>Ecdysozoa</taxon>
        <taxon>Arthropoda</taxon>
        <taxon>Hexapoda</taxon>
        <taxon>Insecta</taxon>
        <taxon>Pterygota</taxon>
        <taxon>Neoptera</taxon>
        <taxon>Endopterygota</taxon>
        <taxon>Hymenoptera</taxon>
        <taxon>Apocrita</taxon>
        <taxon>Aculeata</taxon>
        <taxon>Formicoidea</taxon>
        <taxon>Formicidae</taxon>
        <taxon>Myrmicinae</taxon>
        <taxon>Temnothorax</taxon>
    </lineage>
</organism>
<dbReference type="InterPro" id="IPR014782">
    <property type="entry name" value="Peptidase_M1_dom"/>
</dbReference>
<dbReference type="SUPFAM" id="SSF55486">
    <property type="entry name" value="Metalloproteases ('zincins'), catalytic domain"/>
    <property type="match status" value="2"/>
</dbReference>